<keyword evidence="4" id="KW-1185">Reference proteome</keyword>
<evidence type="ECO:0000313" key="4">
    <source>
        <dbReference type="Proteomes" id="UP001215280"/>
    </source>
</evidence>
<dbReference type="Proteomes" id="UP001215280">
    <property type="component" value="Unassembled WGS sequence"/>
</dbReference>
<accession>A0AAD7JFM9</accession>
<reference evidence="3" key="1">
    <citation type="submission" date="2023-03" db="EMBL/GenBank/DDBJ databases">
        <title>Massive genome expansion in bonnet fungi (Mycena s.s.) driven by repeated elements and novel gene families across ecological guilds.</title>
        <authorList>
            <consortium name="Lawrence Berkeley National Laboratory"/>
            <person name="Harder C.B."/>
            <person name="Miyauchi S."/>
            <person name="Viragh M."/>
            <person name="Kuo A."/>
            <person name="Thoen E."/>
            <person name="Andreopoulos B."/>
            <person name="Lu D."/>
            <person name="Skrede I."/>
            <person name="Drula E."/>
            <person name="Henrissat B."/>
            <person name="Morin E."/>
            <person name="Kohler A."/>
            <person name="Barry K."/>
            <person name="LaButti K."/>
            <person name="Morin E."/>
            <person name="Salamov A."/>
            <person name="Lipzen A."/>
            <person name="Mereny Z."/>
            <person name="Hegedus B."/>
            <person name="Baldrian P."/>
            <person name="Stursova M."/>
            <person name="Weitz H."/>
            <person name="Taylor A."/>
            <person name="Grigoriev I.V."/>
            <person name="Nagy L.G."/>
            <person name="Martin F."/>
            <person name="Kauserud H."/>
        </authorList>
    </citation>
    <scope>NUCLEOTIDE SEQUENCE</scope>
    <source>
        <strain evidence="3">CBHHK188m</strain>
    </source>
</reference>
<keyword evidence="2" id="KW-0812">Transmembrane</keyword>
<keyword evidence="2" id="KW-1133">Transmembrane helix</keyword>
<keyword evidence="2" id="KW-0472">Membrane</keyword>
<name>A0AAD7JFM9_9AGAR</name>
<dbReference type="AlphaFoldDB" id="A0AAD7JFM9"/>
<proteinExistence type="predicted"/>
<feature type="compositionally biased region" description="Polar residues" evidence="1">
    <location>
        <begin position="238"/>
        <end position="248"/>
    </location>
</feature>
<organism evidence="3 4">
    <name type="scientific">Mycena maculata</name>
    <dbReference type="NCBI Taxonomy" id="230809"/>
    <lineage>
        <taxon>Eukaryota</taxon>
        <taxon>Fungi</taxon>
        <taxon>Dikarya</taxon>
        <taxon>Basidiomycota</taxon>
        <taxon>Agaricomycotina</taxon>
        <taxon>Agaricomycetes</taxon>
        <taxon>Agaricomycetidae</taxon>
        <taxon>Agaricales</taxon>
        <taxon>Marasmiineae</taxon>
        <taxon>Mycenaceae</taxon>
        <taxon>Mycena</taxon>
    </lineage>
</organism>
<feature type="transmembrane region" description="Helical" evidence="2">
    <location>
        <begin position="153"/>
        <end position="177"/>
    </location>
</feature>
<evidence type="ECO:0000256" key="2">
    <source>
        <dbReference type="SAM" id="Phobius"/>
    </source>
</evidence>
<feature type="region of interest" description="Disordered" evidence="1">
    <location>
        <begin position="221"/>
        <end position="248"/>
    </location>
</feature>
<comment type="caution">
    <text evidence="3">The sequence shown here is derived from an EMBL/GenBank/DDBJ whole genome shotgun (WGS) entry which is preliminary data.</text>
</comment>
<dbReference type="EMBL" id="JARJLG010000043">
    <property type="protein sequence ID" value="KAJ7762354.1"/>
    <property type="molecule type" value="Genomic_DNA"/>
</dbReference>
<evidence type="ECO:0000256" key="1">
    <source>
        <dbReference type="SAM" id="MobiDB-lite"/>
    </source>
</evidence>
<sequence length="248" mass="26903">MTVTRIGTPPPDVMQPQETLSIAGDMGTDIPATWNPIQSGWDNDRYIDSSSMYDIPAMTGSTVVDSQTHAPVDTPMTSSSITDYGIRIGASGLATLSSSTTVFTAWEMSTYTLASHVYTTSYPVVTTEVTLVPIPAQSAMTIGVSPKPSQRNVGAIVAITVAPAVLLLLALAAFIIVRQWKHWQKFCNESFFLERSPISTWQESGIDSERKYSVRMSVHSQLSTPDGDQLDELEHSGPQLQVESTLST</sequence>
<evidence type="ECO:0000313" key="3">
    <source>
        <dbReference type="EMBL" id="KAJ7762354.1"/>
    </source>
</evidence>
<gene>
    <name evidence="3" type="ORF">DFH07DRAFT_956829</name>
</gene>
<protein>
    <submittedName>
        <fullName evidence="3">Uncharacterized protein</fullName>
    </submittedName>
</protein>